<evidence type="ECO:0000313" key="8">
    <source>
        <dbReference type="EMBL" id="CAD2157786.1"/>
    </source>
</evidence>
<evidence type="ECO:0000256" key="2">
    <source>
        <dbReference type="ARBA" id="ARBA00022692"/>
    </source>
</evidence>
<feature type="chain" id="PRO_5027602004" description="Receptor ligand binding region domain-containing protein" evidence="6">
    <location>
        <begin position="27"/>
        <end position="360"/>
    </location>
</feature>
<dbReference type="GO" id="GO:0017046">
    <property type="term" value="F:peptide hormone binding"/>
    <property type="evidence" value="ECO:0007669"/>
    <property type="project" value="TreeGrafter"/>
</dbReference>
<sequence length="360" mass="40297">MKYSNLLNLFPLVSFIFLINLNIFVCQNNSIQTTTTTISTTQTTPKTTTSQLKQSTLPSSTTTSTQLLLKVGILGANSSELRSAYGFGQSVPAISIALQRARNEHLIDFVNFTFTWLICDCDQVLAVGYSNKLILDQNVDVIIGPPCVTSAVEAGLPPGFYNIPIFLWGATIATVFNDNDIYPSLTNINSNTKFLAQAVEAVLMQYGWMSSYFAQDFENILNINQNLTIVYSKQMAPNVDSMKDTLQQIKNRSRIVVAVFDSIEIRRTFLLAMTDTGISLNNEYVFIIPQLRNLGMLQQEKTGLNISKYNNFWMTTNGVNDGRDDDTLKAARRTIIPDPDLASGLRRNRKFFFVIVIRNS</sequence>
<protein>
    <recommendedName>
        <fullName evidence="7">Receptor ligand binding region domain-containing protein</fullName>
    </recommendedName>
</protein>
<dbReference type="Pfam" id="PF01094">
    <property type="entry name" value="ANF_receptor"/>
    <property type="match status" value="1"/>
</dbReference>
<dbReference type="InterPro" id="IPR001828">
    <property type="entry name" value="ANF_lig-bd_rcpt"/>
</dbReference>
<dbReference type="AlphaFoldDB" id="A0A6V7UJI3"/>
<feature type="signal peptide" evidence="6">
    <location>
        <begin position="1"/>
        <end position="26"/>
    </location>
</feature>
<accession>A0A6V7UJI3</accession>
<organism evidence="8 9">
    <name type="scientific">Meloidogyne enterolobii</name>
    <name type="common">Root-knot nematode worm</name>
    <name type="synonym">Meloidogyne mayaguensis</name>
    <dbReference type="NCBI Taxonomy" id="390850"/>
    <lineage>
        <taxon>Eukaryota</taxon>
        <taxon>Metazoa</taxon>
        <taxon>Ecdysozoa</taxon>
        <taxon>Nematoda</taxon>
        <taxon>Chromadorea</taxon>
        <taxon>Rhabditida</taxon>
        <taxon>Tylenchina</taxon>
        <taxon>Tylenchomorpha</taxon>
        <taxon>Tylenchoidea</taxon>
        <taxon>Meloidogynidae</taxon>
        <taxon>Meloidogyninae</taxon>
        <taxon>Meloidogyne</taxon>
    </lineage>
</organism>
<dbReference type="GO" id="GO:0038023">
    <property type="term" value="F:signaling receptor activity"/>
    <property type="evidence" value="ECO:0007669"/>
    <property type="project" value="TreeGrafter"/>
</dbReference>
<feature type="domain" description="Receptor ligand binding region" evidence="7">
    <location>
        <begin position="92"/>
        <end position="302"/>
    </location>
</feature>
<name>A0A6V7UJI3_MELEN</name>
<keyword evidence="3" id="KW-1133">Transmembrane helix</keyword>
<dbReference type="Gene3D" id="3.40.50.2300">
    <property type="match status" value="1"/>
</dbReference>
<evidence type="ECO:0000259" key="7">
    <source>
        <dbReference type="Pfam" id="PF01094"/>
    </source>
</evidence>
<evidence type="ECO:0000256" key="1">
    <source>
        <dbReference type="ARBA" id="ARBA00004370"/>
    </source>
</evidence>
<evidence type="ECO:0000256" key="6">
    <source>
        <dbReference type="SAM" id="SignalP"/>
    </source>
</evidence>
<dbReference type="Proteomes" id="UP000580250">
    <property type="component" value="Unassembled WGS sequence"/>
</dbReference>
<comment type="subcellular location">
    <subcellularLocation>
        <location evidence="1">Membrane</location>
    </subcellularLocation>
</comment>
<dbReference type="OrthoDB" id="5867643at2759"/>
<dbReference type="PANTHER" id="PTHR44755">
    <property type="entry name" value="NATRIURETIC PEPTIDE RECEPTOR 3-RELATED"/>
    <property type="match status" value="1"/>
</dbReference>
<dbReference type="PANTHER" id="PTHR44755:SF8">
    <property type="entry name" value="RECEPTOR LIGAND BINDING REGION DOMAIN-CONTAINING PROTEIN"/>
    <property type="match status" value="1"/>
</dbReference>
<evidence type="ECO:0000313" key="9">
    <source>
        <dbReference type="Proteomes" id="UP000580250"/>
    </source>
</evidence>
<dbReference type="InterPro" id="IPR052612">
    <property type="entry name" value="ANP_Clearance_Receptor"/>
</dbReference>
<evidence type="ECO:0000256" key="4">
    <source>
        <dbReference type="ARBA" id="ARBA00023136"/>
    </source>
</evidence>
<reference evidence="8 9" key="1">
    <citation type="submission" date="2020-08" db="EMBL/GenBank/DDBJ databases">
        <authorList>
            <person name="Koutsovoulos G."/>
            <person name="Danchin GJ E."/>
        </authorList>
    </citation>
    <scope>NUCLEOTIDE SEQUENCE [LARGE SCALE GENOMIC DNA]</scope>
</reference>
<dbReference type="InterPro" id="IPR028082">
    <property type="entry name" value="Peripla_BP_I"/>
</dbReference>
<proteinExistence type="predicted"/>
<dbReference type="CDD" id="cd06352">
    <property type="entry name" value="PBP1_NPR_GC-like"/>
    <property type="match status" value="1"/>
</dbReference>
<dbReference type="EMBL" id="CAJEWN010000067">
    <property type="protein sequence ID" value="CAD2157786.1"/>
    <property type="molecule type" value="Genomic_DNA"/>
</dbReference>
<evidence type="ECO:0000256" key="3">
    <source>
        <dbReference type="ARBA" id="ARBA00022989"/>
    </source>
</evidence>
<keyword evidence="2" id="KW-0812">Transmembrane</keyword>
<evidence type="ECO:0000256" key="5">
    <source>
        <dbReference type="SAM" id="MobiDB-lite"/>
    </source>
</evidence>
<dbReference type="GO" id="GO:0007165">
    <property type="term" value="P:signal transduction"/>
    <property type="evidence" value="ECO:0007669"/>
    <property type="project" value="TreeGrafter"/>
</dbReference>
<keyword evidence="4" id="KW-0472">Membrane</keyword>
<feature type="region of interest" description="Disordered" evidence="5">
    <location>
        <begin position="36"/>
        <end position="58"/>
    </location>
</feature>
<keyword evidence="6" id="KW-0732">Signal</keyword>
<comment type="caution">
    <text evidence="8">The sequence shown here is derived from an EMBL/GenBank/DDBJ whole genome shotgun (WGS) entry which is preliminary data.</text>
</comment>
<dbReference type="GO" id="GO:0016020">
    <property type="term" value="C:membrane"/>
    <property type="evidence" value="ECO:0007669"/>
    <property type="project" value="UniProtKB-SubCell"/>
</dbReference>
<dbReference type="SUPFAM" id="SSF53822">
    <property type="entry name" value="Periplasmic binding protein-like I"/>
    <property type="match status" value="1"/>
</dbReference>
<gene>
    <name evidence="8" type="ORF">MENT_LOCUS12809</name>
</gene>